<evidence type="ECO:0000256" key="3">
    <source>
        <dbReference type="ARBA" id="ARBA00004906"/>
    </source>
</evidence>
<keyword evidence="11 14" id="KW-1133">Transmembrane helix</keyword>
<dbReference type="GO" id="GO:0061630">
    <property type="term" value="F:ubiquitin protein ligase activity"/>
    <property type="evidence" value="ECO:0007669"/>
    <property type="project" value="UniProtKB-EC"/>
</dbReference>
<dbReference type="EC" id="2.3.2.27" evidence="4"/>
<dbReference type="Pfam" id="PF13639">
    <property type="entry name" value="zf-RING_2"/>
    <property type="match status" value="1"/>
</dbReference>
<comment type="catalytic activity">
    <reaction evidence="1">
        <text>S-ubiquitinyl-[E2 ubiquitin-conjugating enzyme]-L-cysteine + [acceptor protein]-L-lysine = [E2 ubiquitin-conjugating enzyme]-L-cysteine + N(6)-ubiquitinyl-[acceptor protein]-L-lysine.</text>
        <dbReference type="EC" id="2.3.2.27"/>
    </reaction>
</comment>
<dbReference type="GO" id="GO:0016567">
    <property type="term" value="P:protein ubiquitination"/>
    <property type="evidence" value="ECO:0007669"/>
    <property type="project" value="InterPro"/>
</dbReference>
<comment type="pathway">
    <text evidence="3">Protein modification; protein ubiquitination.</text>
</comment>
<evidence type="ECO:0000256" key="6">
    <source>
        <dbReference type="ARBA" id="ARBA00022692"/>
    </source>
</evidence>
<dbReference type="GO" id="GO:0008270">
    <property type="term" value="F:zinc ion binding"/>
    <property type="evidence" value="ECO:0007669"/>
    <property type="project" value="UniProtKB-KW"/>
</dbReference>
<evidence type="ECO:0000256" key="10">
    <source>
        <dbReference type="ARBA" id="ARBA00022833"/>
    </source>
</evidence>
<evidence type="ECO:0000256" key="5">
    <source>
        <dbReference type="ARBA" id="ARBA00022679"/>
    </source>
</evidence>
<dbReference type="FunFam" id="3.30.40.10:FF:000457">
    <property type="entry name" value="RING-H2 finger protein ATL3"/>
    <property type="match status" value="1"/>
</dbReference>
<protein>
    <recommendedName>
        <fullName evidence="4">RING-type E3 ubiquitin transferase</fullName>
        <ecNumber evidence="4">2.3.2.27</ecNumber>
    </recommendedName>
</protein>
<evidence type="ECO:0000256" key="8">
    <source>
        <dbReference type="ARBA" id="ARBA00022771"/>
    </source>
</evidence>
<comment type="subcellular location">
    <subcellularLocation>
        <location evidence="2">Membrane</location>
        <topology evidence="2">Single-pass membrane protein</topology>
    </subcellularLocation>
</comment>
<evidence type="ECO:0000256" key="2">
    <source>
        <dbReference type="ARBA" id="ARBA00004167"/>
    </source>
</evidence>
<evidence type="ECO:0000313" key="17">
    <source>
        <dbReference type="Proteomes" id="UP001231189"/>
    </source>
</evidence>
<dbReference type="AlphaFoldDB" id="A0AAD8QHK2"/>
<name>A0AAD8QHK2_LOLMU</name>
<dbReference type="Proteomes" id="UP001231189">
    <property type="component" value="Unassembled WGS sequence"/>
</dbReference>
<organism evidence="16 17">
    <name type="scientific">Lolium multiflorum</name>
    <name type="common">Italian ryegrass</name>
    <name type="synonym">Lolium perenne subsp. multiflorum</name>
    <dbReference type="NCBI Taxonomy" id="4521"/>
    <lineage>
        <taxon>Eukaryota</taxon>
        <taxon>Viridiplantae</taxon>
        <taxon>Streptophyta</taxon>
        <taxon>Embryophyta</taxon>
        <taxon>Tracheophyta</taxon>
        <taxon>Spermatophyta</taxon>
        <taxon>Magnoliopsida</taxon>
        <taxon>Liliopsida</taxon>
        <taxon>Poales</taxon>
        <taxon>Poaceae</taxon>
        <taxon>BOP clade</taxon>
        <taxon>Pooideae</taxon>
        <taxon>Poodae</taxon>
        <taxon>Poeae</taxon>
        <taxon>Poeae Chloroplast Group 2 (Poeae type)</taxon>
        <taxon>Loliodinae</taxon>
        <taxon>Loliinae</taxon>
        <taxon>Lolium</taxon>
    </lineage>
</organism>
<comment type="caution">
    <text evidence="16">The sequence shown here is derived from an EMBL/GenBank/DDBJ whole genome shotgun (WGS) entry which is preliminary data.</text>
</comment>
<evidence type="ECO:0000313" key="16">
    <source>
        <dbReference type="EMBL" id="KAK1602602.1"/>
    </source>
</evidence>
<dbReference type="Gene3D" id="3.30.40.10">
    <property type="entry name" value="Zinc/RING finger domain, C3HC4 (zinc finger)"/>
    <property type="match status" value="1"/>
</dbReference>
<keyword evidence="6 14" id="KW-0812">Transmembrane</keyword>
<dbReference type="InterPro" id="IPR044600">
    <property type="entry name" value="ATL1/ATL16-like"/>
</dbReference>
<dbReference type="SMART" id="SM01197">
    <property type="entry name" value="FANCL_C"/>
    <property type="match status" value="1"/>
</dbReference>
<evidence type="ECO:0000256" key="1">
    <source>
        <dbReference type="ARBA" id="ARBA00000900"/>
    </source>
</evidence>
<evidence type="ECO:0000256" key="12">
    <source>
        <dbReference type="ARBA" id="ARBA00023136"/>
    </source>
</evidence>
<keyword evidence="8 13" id="KW-0863">Zinc-finger</keyword>
<dbReference type="PROSITE" id="PS50089">
    <property type="entry name" value="ZF_RING_2"/>
    <property type="match status" value="1"/>
</dbReference>
<evidence type="ECO:0000256" key="9">
    <source>
        <dbReference type="ARBA" id="ARBA00022786"/>
    </source>
</evidence>
<dbReference type="CDD" id="cd16461">
    <property type="entry name" value="RING-H2_EL5-like"/>
    <property type="match status" value="1"/>
</dbReference>
<proteinExistence type="predicted"/>
<sequence length="217" mass="22722">MSGNPPEASGIVEYDVRQQHTFDWSYLFPAGGILFALVFVFLAIRILVRALMLRFRGVGRPRSGGGLPAAMLRSLRSISSSRRGLDVSALSALPVTAYRKEVVAGAGAGAADCAVCLSELADGDKVRVLPNCGHAFHVECVDAWLRTRTTCPLCRAEVELPQGIGNGKAESAAQSSSSAMEPLPRPALFGAGGTLIVTVHGVSVSDSRRDVPGSTSG</sequence>
<accession>A0AAD8QHK2</accession>
<evidence type="ECO:0000259" key="15">
    <source>
        <dbReference type="PROSITE" id="PS50089"/>
    </source>
</evidence>
<dbReference type="SUPFAM" id="SSF57850">
    <property type="entry name" value="RING/U-box"/>
    <property type="match status" value="1"/>
</dbReference>
<keyword evidence="9" id="KW-0833">Ubl conjugation pathway</keyword>
<dbReference type="GO" id="GO:0016020">
    <property type="term" value="C:membrane"/>
    <property type="evidence" value="ECO:0007669"/>
    <property type="project" value="UniProtKB-SubCell"/>
</dbReference>
<keyword evidence="5" id="KW-0808">Transferase</keyword>
<evidence type="ECO:0000256" key="11">
    <source>
        <dbReference type="ARBA" id="ARBA00022989"/>
    </source>
</evidence>
<keyword evidence="17" id="KW-1185">Reference proteome</keyword>
<keyword evidence="10" id="KW-0862">Zinc</keyword>
<reference evidence="16" key="1">
    <citation type="submission" date="2023-07" db="EMBL/GenBank/DDBJ databases">
        <title>A chromosome-level genome assembly of Lolium multiflorum.</title>
        <authorList>
            <person name="Chen Y."/>
            <person name="Copetti D."/>
            <person name="Kolliker R."/>
            <person name="Studer B."/>
        </authorList>
    </citation>
    <scope>NUCLEOTIDE SEQUENCE</scope>
    <source>
        <strain evidence="16">02402/16</strain>
        <tissue evidence="16">Leaf</tissue>
    </source>
</reference>
<dbReference type="InterPro" id="IPR013083">
    <property type="entry name" value="Znf_RING/FYVE/PHD"/>
</dbReference>
<evidence type="ECO:0000256" key="7">
    <source>
        <dbReference type="ARBA" id="ARBA00022723"/>
    </source>
</evidence>
<evidence type="ECO:0000256" key="13">
    <source>
        <dbReference type="PROSITE-ProRule" id="PRU00175"/>
    </source>
</evidence>
<gene>
    <name evidence="16" type="ORF">QYE76_018512</name>
</gene>
<feature type="domain" description="RING-type" evidence="15">
    <location>
        <begin position="113"/>
        <end position="155"/>
    </location>
</feature>
<dbReference type="PANTHER" id="PTHR46913">
    <property type="entry name" value="RING-H2 FINGER PROTEIN ATL16"/>
    <property type="match status" value="1"/>
</dbReference>
<evidence type="ECO:0000256" key="4">
    <source>
        <dbReference type="ARBA" id="ARBA00012483"/>
    </source>
</evidence>
<dbReference type="EMBL" id="JAUUTY010000226">
    <property type="protein sequence ID" value="KAK1602602.1"/>
    <property type="molecule type" value="Genomic_DNA"/>
</dbReference>
<evidence type="ECO:0000256" key="14">
    <source>
        <dbReference type="SAM" id="Phobius"/>
    </source>
</evidence>
<keyword evidence="7" id="KW-0479">Metal-binding</keyword>
<dbReference type="PANTHER" id="PTHR46913:SF1">
    <property type="entry name" value="RING-H2 FINGER PROTEIN ATL16"/>
    <property type="match status" value="1"/>
</dbReference>
<dbReference type="InterPro" id="IPR001841">
    <property type="entry name" value="Znf_RING"/>
</dbReference>
<dbReference type="SMART" id="SM00184">
    <property type="entry name" value="RING"/>
    <property type="match status" value="1"/>
</dbReference>
<keyword evidence="12 14" id="KW-0472">Membrane</keyword>
<feature type="transmembrane region" description="Helical" evidence="14">
    <location>
        <begin position="26"/>
        <end position="48"/>
    </location>
</feature>